<dbReference type="AlphaFoldDB" id="A0A7W5JXD3"/>
<keyword evidence="5" id="KW-1185">Reference proteome</keyword>
<dbReference type="InterPro" id="IPR051259">
    <property type="entry name" value="rRNA_Methyltransferase"/>
</dbReference>
<dbReference type="GO" id="GO:0003723">
    <property type="term" value="F:RNA binding"/>
    <property type="evidence" value="ECO:0007669"/>
    <property type="project" value="InterPro"/>
</dbReference>
<dbReference type="InterPro" id="IPR029026">
    <property type="entry name" value="tRNA_m1G_MTases_N"/>
</dbReference>
<feature type="domain" description="tRNA/rRNA methyltransferase SpoU type" evidence="3">
    <location>
        <begin position="118"/>
        <end position="262"/>
    </location>
</feature>
<name>A0A7W5JXD3_9ACTN</name>
<dbReference type="InterPro" id="IPR029028">
    <property type="entry name" value="Alpha/beta_knot_MTases"/>
</dbReference>
<comment type="caution">
    <text evidence="4">The sequence shown here is derived from an EMBL/GenBank/DDBJ whole genome shotgun (WGS) entry which is preliminary data.</text>
</comment>
<dbReference type="CDD" id="cd18095">
    <property type="entry name" value="SpoU-like_rRNA-MTase"/>
    <property type="match status" value="1"/>
</dbReference>
<dbReference type="EMBL" id="JACHZG010000001">
    <property type="protein sequence ID" value="MBB3328074.1"/>
    <property type="molecule type" value="Genomic_DNA"/>
</dbReference>
<dbReference type="PANTHER" id="PTHR43191">
    <property type="entry name" value="RRNA METHYLTRANSFERASE 3"/>
    <property type="match status" value="1"/>
</dbReference>
<evidence type="ECO:0000259" key="3">
    <source>
        <dbReference type="Pfam" id="PF00588"/>
    </source>
</evidence>
<dbReference type="Proteomes" id="UP000565572">
    <property type="component" value="Unassembled WGS sequence"/>
</dbReference>
<dbReference type="GO" id="GO:0006396">
    <property type="term" value="P:RNA processing"/>
    <property type="evidence" value="ECO:0007669"/>
    <property type="project" value="InterPro"/>
</dbReference>
<dbReference type="InterPro" id="IPR001537">
    <property type="entry name" value="SpoU_MeTrfase"/>
</dbReference>
<dbReference type="GO" id="GO:0032259">
    <property type="term" value="P:methylation"/>
    <property type="evidence" value="ECO:0007669"/>
    <property type="project" value="UniProtKB-KW"/>
</dbReference>
<evidence type="ECO:0000256" key="2">
    <source>
        <dbReference type="ARBA" id="ARBA00022679"/>
    </source>
</evidence>
<protein>
    <submittedName>
        <fullName evidence="4">tRNA G18 (Ribose-2'-O)-methylase SpoU</fullName>
    </submittedName>
</protein>
<proteinExistence type="predicted"/>
<reference evidence="4 5" key="1">
    <citation type="submission" date="2020-08" db="EMBL/GenBank/DDBJ databases">
        <title>Sequencing the genomes of 1000 actinobacteria strains.</title>
        <authorList>
            <person name="Klenk H.-P."/>
        </authorList>
    </citation>
    <scope>NUCLEOTIDE SEQUENCE [LARGE SCALE GENOMIC DNA]</scope>
    <source>
        <strain evidence="4 5">DSM 11053</strain>
    </source>
</reference>
<keyword evidence="1 4" id="KW-0489">Methyltransferase</keyword>
<evidence type="ECO:0000313" key="4">
    <source>
        <dbReference type="EMBL" id="MBB3328074.1"/>
    </source>
</evidence>
<dbReference type="PANTHER" id="PTHR43191:SF12">
    <property type="entry name" value="RRNA METHYLASE"/>
    <property type="match status" value="1"/>
</dbReference>
<evidence type="ECO:0000313" key="5">
    <source>
        <dbReference type="Proteomes" id="UP000565572"/>
    </source>
</evidence>
<dbReference type="SUPFAM" id="SSF55315">
    <property type="entry name" value="L30e-like"/>
    <property type="match status" value="1"/>
</dbReference>
<dbReference type="Gene3D" id="3.40.1280.10">
    <property type="match status" value="1"/>
</dbReference>
<accession>A0A7W5JXD3</accession>
<dbReference type="Gene3D" id="3.30.1330.30">
    <property type="match status" value="1"/>
</dbReference>
<evidence type="ECO:0000256" key="1">
    <source>
        <dbReference type="ARBA" id="ARBA00022603"/>
    </source>
</evidence>
<organism evidence="4 5">
    <name type="scientific">Microlunatus antarcticus</name>
    <dbReference type="NCBI Taxonomy" id="53388"/>
    <lineage>
        <taxon>Bacteria</taxon>
        <taxon>Bacillati</taxon>
        <taxon>Actinomycetota</taxon>
        <taxon>Actinomycetes</taxon>
        <taxon>Propionibacteriales</taxon>
        <taxon>Propionibacteriaceae</taxon>
        <taxon>Microlunatus</taxon>
    </lineage>
</organism>
<dbReference type="GO" id="GO:0008173">
    <property type="term" value="F:RNA methyltransferase activity"/>
    <property type="evidence" value="ECO:0007669"/>
    <property type="project" value="InterPro"/>
</dbReference>
<dbReference type="Pfam" id="PF00588">
    <property type="entry name" value="SpoU_methylase"/>
    <property type="match status" value="1"/>
</dbReference>
<gene>
    <name evidence="4" type="ORF">FHX39_003018</name>
</gene>
<keyword evidence="2" id="KW-0808">Transferase</keyword>
<dbReference type="SUPFAM" id="SSF75217">
    <property type="entry name" value="alpha/beta knot"/>
    <property type="match status" value="1"/>
</dbReference>
<sequence>MQVEVGADDPRLGDYVRLRESSLRRSLESERGLFIAEGEKVIRRAVEAGHRPRSFLLAPRWLAGLEDVLARWPDVDVYVVDEAVAEQVTGFHVHRGALASLHRADLPPVDDLLGLDRLVVLEDVVDHTNVGAILRSAAGLGWDGALLSPRSADPLYRRAVKVSMGAVFALPWTRFPSWRDAPALLTGAGFTTVALTLADDSEDLDVVAERLRGPGKVAVLLGTEGAGLSDHWAQTASVRVRIPMRAGIDSLNVAAAAAVACYALAPRVTR</sequence>
<dbReference type="InterPro" id="IPR029064">
    <property type="entry name" value="Ribosomal_eL30-like_sf"/>
</dbReference>
<dbReference type="RefSeq" id="WP_183339740.1">
    <property type="nucleotide sequence ID" value="NZ_JACHZG010000001.1"/>
</dbReference>